<dbReference type="RefSeq" id="WP_090701444.1">
    <property type="nucleotide sequence ID" value="NZ_FOSP01000026.1"/>
</dbReference>
<protein>
    <submittedName>
        <fullName evidence="2">Uncharacterized protein</fullName>
    </submittedName>
</protein>
<dbReference type="Proteomes" id="UP000199533">
    <property type="component" value="Unassembled WGS sequence"/>
</dbReference>
<reference evidence="3" key="1">
    <citation type="submission" date="2016-10" db="EMBL/GenBank/DDBJ databases">
        <authorList>
            <person name="Varghese N."/>
            <person name="Submissions S."/>
        </authorList>
    </citation>
    <scope>NUCLEOTIDE SEQUENCE [LARGE SCALE GENOMIC DNA]</scope>
    <source>
        <strain evidence="3">Nm69</strain>
    </source>
</reference>
<evidence type="ECO:0000256" key="1">
    <source>
        <dbReference type="SAM" id="Coils"/>
    </source>
</evidence>
<dbReference type="EMBL" id="FOSP01000026">
    <property type="protein sequence ID" value="SFL01494.1"/>
    <property type="molecule type" value="Genomic_DNA"/>
</dbReference>
<dbReference type="OrthoDB" id="5773058at2"/>
<name>A0A1I4E6P5_9PROT</name>
<accession>A0A1I4E6P5</accession>
<dbReference type="STRING" id="52441.SAMN05216302_102633"/>
<dbReference type="AlphaFoldDB" id="A0A1I4E6P5"/>
<sequence length="267" mass="30172">MKKQWEDDNCATIQACYSVYQVPVAAALWCGVPENKVAEELKLAQPIGLSNALSRAILRHPYLKCLEPRIRAIHAAIDEGKLQACRENGRKTDEHVAYERRHVYGLDLKEWAKEISPIERPAFLFDEIERSTHSAINIESYQSLKAAFDAVELKLSQANERFRKSEEARQTTEAERDSLRAMVDSLASRLKTLDAPGIRAETTYLNTIAALLDYINGDIPGIVKHPSFSSEAKLIQDIVHFFDGYPGLSESTLSRKFPEAKRSIRQN</sequence>
<evidence type="ECO:0000313" key="2">
    <source>
        <dbReference type="EMBL" id="SFL01494.1"/>
    </source>
</evidence>
<evidence type="ECO:0000313" key="3">
    <source>
        <dbReference type="Proteomes" id="UP000199533"/>
    </source>
</evidence>
<keyword evidence="1" id="KW-0175">Coiled coil</keyword>
<gene>
    <name evidence="2" type="ORF">SAMN05216302_102633</name>
</gene>
<proteinExistence type="predicted"/>
<keyword evidence="3" id="KW-1185">Reference proteome</keyword>
<feature type="coiled-coil region" evidence="1">
    <location>
        <begin position="141"/>
        <end position="175"/>
    </location>
</feature>
<organism evidence="2 3">
    <name type="scientific">Nitrosomonas aestuarii</name>
    <dbReference type="NCBI Taxonomy" id="52441"/>
    <lineage>
        <taxon>Bacteria</taxon>
        <taxon>Pseudomonadati</taxon>
        <taxon>Pseudomonadota</taxon>
        <taxon>Betaproteobacteria</taxon>
        <taxon>Nitrosomonadales</taxon>
        <taxon>Nitrosomonadaceae</taxon>
        <taxon>Nitrosomonas</taxon>
    </lineage>
</organism>